<evidence type="ECO:0000259" key="2">
    <source>
        <dbReference type="PROSITE" id="PS51406"/>
    </source>
</evidence>
<dbReference type="FunFam" id="3.90.215.10:FF:000001">
    <property type="entry name" value="Tenascin isoform 1"/>
    <property type="match status" value="1"/>
</dbReference>
<dbReference type="OMA" id="YHCAKSS"/>
<name>A7RW92_NEMVE</name>
<dbReference type="InterPro" id="IPR036056">
    <property type="entry name" value="Fibrinogen-like_C"/>
</dbReference>
<dbReference type="AlphaFoldDB" id="A7RW92"/>
<organism evidence="3 4">
    <name type="scientific">Nematostella vectensis</name>
    <name type="common">Starlet sea anemone</name>
    <dbReference type="NCBI Taxonomy" id="45351"/>
    <lineage>
        <taxon>Eukaryota</taxon>
        <taxon>Metazoa</taxon>
        <taxon>Cnidaria</taxon>
        <taxon>Anthozoa</taxon>
        <taxon>Hexacorallia</taxon>
        <taxon>Actiniaria</taxon>
        <taxon>Edwardsiidae</taxon>
        <taxon>Nematostella</taxon>
    </lineage>
</organism>
<dbReference type="InterPro" id="IPR002181">
    <property type="entry name" value="Fibrinogen_a/b/g_C_dom"/>
</dbReference>
<dbReference type="PROSITE" id="PS51406">
    <property type="entry name" value="FIBRINOGEN_C_2"/>
    <property type="match status" value="1"/>
</dbReference>
<dbReference type="InParanoid" id="A7RW92"/>
<dbReference type="eggNOG" id="KOG2579">
    <property type="taxonomic scope" value="Eukaryota"/>
</dbReference>
<evidence type="ECO:0000256" key="1">
    <source>
        <dbReference type="ARBA" id="ARBA00023157"/>
    </source>
</evidence>
<protein>
    <recommendedName>
        <fullName evidence="2">Fibrinogen C-terminal domain-containing protein</fullName>
    </recommendedName>
</protein>
<dbReference type="SMART" id="SM00186">
    <property type="entry name" value="FBG"/>
    <property type="match status" value="1"/>
</dbReference>
<dbReference type="InterPro" id="IPR014716">
    <property type="entry name" value="Fibrinogen_a/b/g_C_1"/>
</dbReference>
<dbReference type="HOGENOM" id="CLU_038628_6_2_1"/>
<proteinExistence type="predicted"/>
<dbReference type="PANTHER" id="PTHR19143:SF185">
    <property type="entry name" value="ANGIOPOIETIN-RELATED PROTEIN 5"/>
    <property type="match status" value="1"/>
</dbReference>
<dbReference type="Pfam" id="PF00147">
    <property type="entry name" value="Fibrinogen_C"/>
    <property type="match status" value="1"/>
</dbReference>
<keyword evidence="4" id="KW-1185">Reference proteome</keyword>
<dbReference type="PANTHER" id="PTHR19143">
    <property type="entry name" value="FIBRINOGEN/TENASCIN/ANGIOPOEITIN"/>
    <property type="match status" value="1"/>
</dbReference>
<accession>A7RW92</accession>
<dbReference type="SUPFAM" id="SSF56496">
    <property type="entry name" value="Fibrinogen C-terminal domain-like"/>
    <property type="match status" value="1"/>
</dbReference>
<gene>
    <name evidence="3" type="ORF">NEMVEDRAFT_v1g95608</name>
</gene>
<dbReference type="Gene3D" id="3.90.215.10">
    <property type="entry name" value="Gamma Fibrinogen, chain A, domain 1"/>
    <property type="match status" value="1"/>
</dbReference>
<reference evidence="3 4" key="1">
    <citation type="journal article" date="2007" name="Science">
        <title>Sea anemone genome reveals ancestral eumetazoan gene repertoire and genomic organization.</title>
        <authorList>
            <person name="Putnam N.H."/>
            <person name="Srivastava M."/>
            <person name="Hellsten U."/>
            <person name="Dirks B."/>
            <person name="Chapman J."/>
            <person name="Salamov A."/>
            <person name="Terry A."/>
            <person name="Shapiro H."/>
            <person name="Lindquist E."/>
            <person name="Kapitonov V.V."/>
            <person name="Jurka J."/>
            <person name="Genikhovich G."/>
            <person name="Grigoriev I.V."/>
            <person name="Lucas S.M."/>
            <person name="Steele R.E."/>
            <person name="Finnerty J.R."/>
            <person name="Technau U."/>
            <person name="Martindale M.Q."/>
            <person name="Rokhsar D.S."/>
        </authorList>
    </citation>
    <scope>NUCLEOTIDE SEQUENCE [LARGE SCALE GENOMIC DNA]</scope>
    <source>
        <strain evidence="4">CH2 X CH6</strain>
    </source>
</reference>
<dbReference type="InterPro" id="IPR050373">
    <property type="entry name" value="Fibrinogen_C-term_domain"/>
</dbReference>
<keyword evidence="1" id="KW-1015">Disulfide bond</keyword>
<evidence type="ECO:0000313" key="4">
    <source>
        <dbReference type="Proteomes" id="UP000001593"/>
    </source>
</evidence>
<dbReference type="OrthoDB" id="6145874at2759"/>
<sequence length="223" mass="25817">YYLIFPFLLPSCAEIQSEHLAHTSGIFPIALTPCHPLDVYCDLGTSGGGWTVIQRRVDGSVDFYRGWDEYKRGFGNKEGEFWLGLDNIHAMTSQRRYRVRFDLEDFGGNTRYAEYDDFRVGDEAAKYQLVSIGTYSGTAGDSLAYHRGGYFSTPDRDNDVKDSESCAVRFEGAWWFKSCFFSHLNCRYHVTPFNKLTAHGIIWFHWLIDRYSLMKSEIKVRPY</sequence>
<dbReference type="GO" id="GO:0005615">
    <property type="term" value="C:extracellular space"/>
    <property type="evidence" value="ECO:0000318"/>
    <property type="project" value="GO_Central"/>
</dbReference>
<dbReference type="NCBIfam" id="NF040941">
    <property type="entry name" value="GGGWT_bact"/>
    <property type="match status" value="1"/>
</dbReference>
<evidence type="ECO:0000313" key="3">
    <source>
        <dbReference type="EMBL" id="EDO44271.1"/>
    </source>
</evidence>
<dbReference type="PhylomeDB" id="A7RW92"/>
<feature type="non-terminal residue" evidence="3">
    <location>
        <position position="223"/>
    </location>
</feature>
<dbReference type="KEGG" id="nve:5516241"/>
<dbReference type="EMBL" id="DS469546">
    <property type="protein sequence ID" value="EDO44271.1"/>
    <property type="molecule type" value="Genomic_DNA"/>
</dbReference>
<dbReference type="STRING" id="45351.A7RW92"/>
<dbReference type="CDD" id="cd00087">
    <property type="entry name" value="FReD"/>
    <property type="match status" value="1"/>
</dbReference>
<feature type="domain" description="Fibrinogen C-terminal" evidence="2">
    <location>
        <begin position="3"/>
        <end position="223"/>
    </location>
</feature>
<dbReference type="Proteomes" id="UP000001593">
    <property type="component" value="Unassembled WGS sequence"/>
</dbReference>